<gene>
    <name evidence="1" type="ORF">LCGC14_2461160</name>
</gene>
<name>A0A0F9E724_9ZZZZ</name>
<accession>A0A0F9E724</accession>
<dbReference type="AlphaFoldDB" id="A0A0F9E724"/>
<evidence type="ECO:0000313" key="1">
    <source>
        <dbReference type="EMBL" id="KKL19863.1"/>
    </source>
</evidence>
<proteinExistence type="predicted"/>
<protein>
    <submittedName>
        <fullName evidence="1">Uncharacterized protein</fullName>
    </submittedName>
</protein>
<comment type="caution">
    <text evidence="1">The sequence shown here is derived from an EMBL/GenBank/DDBJ whole genome shotgun (WGS) entry which is preliminary data.</text>
</comment>
<reference evidence="1" key="1">
    <citation type="journal article" date="2015" name="Nature">
        <title>Complex archaea that bridge the gap between prokaryotes and eukaryotes.</title>
        <authorList>
            <person name="Spang A."/>
            <person name="Saw J.H."/>
            <person name="Jorgensen S.L."/>
            <person name="Zaremba-Niedzwiedzka K."/>
            <person name="Martijn J."/>
            <person name="Lind A.E."/>
            <person name="van Eijk R."/>
            <person name="Schleper C."/>
            <person name="Guy L."/>
            <person name="Ettema T.J."/>
        </authorList>
    </citation>
    <scope>NUCLEOTIDE SEQUENCE</scope>
</reference>
<dbReference type="EMBL" id="LAZR01038324">
    <property type="protein sequence ID" value="KKL19863.1"/>
    <property type="molecule type" value="Genomic_DNA"/>
</dbReference>
<organism evidence="1">
    <name type="scientific">marine sediment metagenome</name>
    <dbReference type="NCBI Taxonomy" id="412755"/>
    <lineage>
        <taxon>unclassified sequences</taxon>
        <taxon>metagenomes</taxon>
        <taxon>ecological metagenomes</taxon>
    </lineage>
</organism>
<sequence length="125" mass="14008">MAGSINAIVGSEDMNTVYRIQSKQDRTRGAYDVGGELAVRSDVVKQMHDAHGKHSEGNIHPSPYYDIKRPTKRNEYCGCSSAAALLRWFKGFIPDLLRAGYEIVALSNVEITAVGEYQVLFKWRD</sequence>